<organism evidence="2 3">
    <name type="scientific">Myxacorys almedinensis A</name>
    <dbReference type="NCBI Taxonomy" id="2690445"/>
    <lineage>
        <taxon>Bacteria</taxon>
        <taxon>Bacillati</taxon>
        <taxon>Cyanobacteriota</taxon>
        <taxon>Cyanophyceae</taxon>
        <taxon>Leptolyngbyales</taxon>
        <taxon>Leptolyngbyaceae</taxon>
        <taxon>Myxacorys</taxon>
        <taxon>Myxacorys almedinensis</taxon>
    </lineage>
</organism>
<dbReference type="AlphaFoldDB" id="A0A8J7Z069"/>
<comment type="caution">
    <text evidence="2">The sequence shown here is derived from an EMBL/GenBank/DDBJ whole genome shotgun (WGS) entry which is preliminary data.</text>
</comment>
<proteinExistence type="predicted"/>
<name>A0A8J7Z069_9CYAN</name>
<sequence>MCSLQRPLDTKTQVRIAVEAEAILNIITLWESGQLELISSSALVFEAEQIPLSQRRTYILETLAKANLFISRSKLVEERAQRFVGLGIKPLDALHLASSIEAEADYFCTCDDRFLRRANAADTEPTKVVSPLELITEITE</sequence>
<evidence type="ECO:0000313" key="2">
    <source>
        <dbReference type="EMBL" id="NDJ16645.1"/>
    </source>
</evidence>
<evidence type="ECO:0000313" key="3">
    <source>
        <dbReference type="Proteomes" id="UP000646053"/>
    </source>
</evidence>
<reference evidence="2" key="1">
    <citation type="submission" date="2019-12" db="EMBL/GenBank/DDBJ databases">
        <title>High-Quality draft genome sequences of three cyanobacteria isolated from the limestone walls of the Old Cathedral of Coimbra.</title>
        <authorList>
            <person name="Tiago I."/>
            <person name="Soares F."/>
            <person name="Portugal A."/>
        </authorList>
    </citation>
    <scope>NUCLEOTIDE SEQUENCE</scope>
    <source>
        <strain evidence="2">A</strain>
    </source>
</reference>
<dbReference type="EMBL" id="WVIE01000004">
    <property type="protein sequence ID" value="NDJ16645.1"/>
    <property type="molecule type" value="Genomic_DNA"/>
</dbReference>
<feature type="domain" description="PIN" evidence="1">
    <location>
        <begin position="35"/>
        <end position="118"/>
    </location>
</feature>
<dbReference type="InterPro" id="IPR002716">
    <property type="entry name" value="PIN_dom"/>
</dbReference>
<dbReference type="Proteomes" id="UP000646053">
    <property type="component" value="Unassembled WGS sequence"/>
</dbReference>
<dbReference type="Pfam" id="PF01850">
    <property type="entry name" value="PIN"/>
    <property type="match status" value="1"/>
</dbReference>
<gene>
    <name evidence="2" type="ORF">GS601_04955</name>
</gene>
<dbReference type="InterPro" id="IPR029060">
    <property type="entry name" value="PIN-like_dom_sf"/>
</dbReference>
<dbReference type="SUPFAM" id="SSF88723">
    <property type="entry name" value="PIN domain-like"/>
    <property type="match status" value="1"/>
</dbReference>
<protein>
    <submittedName>
        <fullName evidence="2">PIN domain-containing protein</fullName>
    </submittedName>
</protein>
<keyword evidence="3" id="KW-1185">Reference proteome</keyword>
<evidence type="ECO:0000259" key="1">
    <source>
        <dbReference type="Pfam" id="PF01850"/>
    </source>
</evidence>
<accession>A0A8J7Z069</accession>